<gene>
    <name evidence="1" type="ORF">SAMN05444583_1021</name>
</gene>
<dbReference type="OrthoDB" id="9779267at2"/>
<dbReference type="GO" id="GO:0016787">
    <property type="term" value="F:hydrolase activity"/>
    <property type="evidence" value="ECO:0007669"/>
    <property type="project" value="UniProtKB-ARBA"/>
</dbReference>
<sequence>MLLAPRYGQATLSDLVPSVLAHLGVAGETDRIGLDLSGVSRVCVLLIDGLGAELLASHPEAAPFLSARLGPILTAGFPTTTATSLASLGTGLPSGQHGVVGYLIPAAGQDRLMNPLKWRLHGEGPRVDLLKELVPEEFQPTPTAFERAAADGISVSRVAPPYQGGSGLTRAALRGGEFRPSFSLGDLVDASAGALRLGSRSLVYVYHGELDLTGHARGPASAAWALELAQVDLMARQLAERLPRDGALIVTADHGMVEVRSPVDIDASPELTDGVRLIGGEPRARHVYTDDGAADRVAAAWRDRLDDGFAVLTRAEAIDNGWFGPTVSPAATERIGDVIAIARGSSALIRTGAEPLQSMLIGHHGSLTSAELHVPLLVFRG</sequence>
<dbReference type="RefSeq" id="WP_072750588.1">
    <property type="nucleotide sequence ID" value="NZ_FOAW01000002.1"/>
</dbReference>
<evidence type="ECO:0000313" key="2">
    <source>
        <dbReference type="Proteomes" id="UP000198677"/>
    </source>
</evidence>
<dbReference type="Proteomes" id="UP000198677">
    <property type="component" value="Unassembled WGS sequence"/>
</dbReference>
<dbReference type="InterPro" id="IPR002591">
    <property type="entry name" value="Phosphodiest/P_Trfase"/>
</dbReference>
<dbReference type="PANTHER" id="PTHR10151">
    <property type="entry name" value="ECTONUCLEOTIDE PYROPHOSPHATASE/PHOSPHODIESTERASE"/>
    <property type="match status" value="1"/>
</dbReference>
<dbReference type="AlphaFoldDB" id="A0A1H7H2P7"/>
<dbReference type="SUPFAM" id="SSF53649">
    <property type="entry name" value="Alkaline phosphatase-like"/>
    <property type="match status" value="1"/>
</dbReference>
<dbReference type="Gene3D" id="3.40.720.10">
    <property type="entry name" value="Alkaline Phosphatase, subunit A"/>
    <property type="match status" value="1"/>
</dbReference>
<accession>A0A1H7H2P7</accession>
<dbReference type="PANTHER" id="PTHR10151:SF120">
    <property type="entry name" value="BIS(5'-ADENOSYL)-TRIPHOSPHATASE"/>
    <property type="match status" value="1"/>
</dbReference>
<evidence type="ECO:0000313" key="1">
    <source>
        <dbReference type="EMBL" id="SEK44554.1"/>
    </source>
</evidence>
<dbReference type="InterPro" id="IPR017850">
    <property type="entry name" value="Alkaline_phosphatase_core_sf"/>
</dbReference>
<keyword evidence="2" id="KW-1185">Reference proteome</keyword>
<reference evidence="2" key="1">
    <citation type="submission" date="2016-10" db="EMBL/GenBank/DDBJ databases">
        <authorList>
            <person name="Varghese N."/>
            <person name="Submissions S."/>
        </authorList>
    </citation>
    <scope>NUCLEOTIDE SEQUENCE [LARGE SCALE GENOMIC DNA]</scope>
    <source>
        <strain evidence="2">DSM 44675</strain>
    </source>
</reference>
<organism evidence="1 2">
    <name type="scientific">Rhodococcus maanshanensis</name>
    <dbReference type="NCBI Taxonomy" id="183556"/>
    <lineage>
        <taxon>Bacteria</taxon>
        <taxon>Bacillati</taxon>
        <taxon>Actinomycetota</taxon>
        <taxon>Actinomycetes</taxon>
        <taxon>Mycobacteriales</taxon>
        <taxon>Nocardiaceae</taxon>
        <taxon>Rhodococcus</taxon>
    </lineage>
</organism>
<proteinExistence type="predicted"/>
<protein>
    <submittedName>
        <fullName evidence="1">Type I phosphodiesterase / nucleotide pyrophosphatase</fullName>
    </submittedName>
</protein>
<dbReference type="EMBL" id="FOAW01000002">
    <property type="protein sequence ID" value="SEK44554.1"/>
    <property type="molecule type" value="Genomic_DNA"/>
</dbReference>
<dbReference type="Pfam" id="PF01663">
    <property type="entry name" value="Phosphodiest"/>
    <property type="match status" value="1"/>
</dbReference>
<name>A0A1H7H2P7_9NOCA</name>